<dbReference type="AlphaFoldDB" id="A0A917BEY2"/>
<accession>A0A917BEY2</accession>
<protein>
    <recommendedName>
        <fullName evidence="8">Type II secretion system protein GspF domain-containing protein</fullName>
    </recommendedName>
</protein>
<dbReference type="Pfam" id="PF00482">
    <property type="entry name" value="T2SSF"/>
    <property type="match status" value="1"/>
</dbReference>
<feature type="domain" description="Type II secretion system protein GspF" evidence="8">
    <location>
        <begin position="44"/>
        <end position="166"/>
    </location>
</feature>
<dbReference type="Proteomes" id="UP000605670">
    <property type="component" value="Unassembled WGS sequence"/>
</dbReference>
<keyword evidence="3 7" id="KW-0812">Transmembrane</keyword>
<feature type="transmembrane region" description="Helical" evidence="7">
    <location>
        <begin position="185"/>
        <end position="207"/>
    </location>
</feature>
<feature type="transmembrane region" description="Helical" evidence="7">
    <location>
        <begin position="157"/>
        <end position="179"/>
    </location>
</feature>
<keyword evidence="2" id="KW-1003">Cell membrane</keyword>
<reference evidence="9" key="2">
    <citation type="submission" date="2020-09" db="EMBL/GenBank/DDBJ databases">
        <authorList>
            <person name="Sun Q."/>
            <person name="Zhou Y."/>
        </authorList>
    </citation>
    <scope>NUCLEOTIDE SEQUENCE</scope>
    <source>
        <strain evidence="9">CGMCC 1.12160</strain>
    </source>
</reference>
<organism evidence="9 10">
    <name type="scientific">Ornithinimicrobium tianjinense</name>
    <dbReference type="NCBI Taxonomy" id="1195761"/>
    <lineage>
        <taxon>Bacteria</taxon>
        <taxon>Bacillati</taxon>
        <taxon>Actinomycetota</taxon>
        <taxon>Actinomycetes</taxon>
        <taxon>Micrococcales</taxon>
        <taxon>Ornithinimicrobiaceae</taxon>
        <taxon>Ornithinimicrobium</taxon>
    </lineage>
</organism>
<dbReference type="PANTHER" id="PTHR35007:SF4">
    <property type="entry name" value="CONSERVED TRANSMEMBRANE PROTEIN-RELATED"/>
    <property type="match status" value="1"/>
</dbReference>
<comment type="caution">
    <text evidence="9">The sequence shown here is derived from an EMBL/GenBank/DDBJ whole genome shotgun (WGS) entry which is preliminary data.</text>
</comment>
<evidence type="ECO:0000256" key="6">
    <source>
        <dbReference type="SAM" id="MobiDB-lite"/>
    </source>
</evidence>
<evidence type="ECO:0000256" key="7">
    <source>
        <dbReference type="SAM" id="Phobius"/>
    </source>
</evidence>
<dbReference type="InterPro" id="IPR018076">
    <property type="entry name" value="T2SS_GspF_dom"/>
</dbReference>
<proteinExistence type="predicted"/>
<dbReference type="GO" id="GO:0005886">
    <property type="term" value="C:plasma membrane"/>
    <property type="evidence" value="ECO:0007669"/>
    <property type="project" value="UniProtKB-SubCell"/>
</dbReference>
<dbReference type="RefSeq" id="WP_188427702.1">
    <property type="nucleotide sequence ID" value="NZ_BAABKH010000010.1"/>
</dbReference>
<evidence type="ECO:0000259" key="8">
    <source>
        <dbReference type="Pfam" id="PF00482"/>
    </source>
</evidence>
<name>A0A917BEY2_9MICO</name>
<dbReference type="PANTHER" id="PTHR35007">
    <property type="entry name" value="INTEGRAL MEMBRANE PROTEIN-RELATED"/>
    <property type="match status" value="1"/>
</dbReference>
<keyword evidence="5 7" id="KW-0472">Membrane</keyword>
<evidence type="ECO:0000256" key="5">
    <source>
        <dbReference type="ARBA" id="ARBA00023136"/>
    </source>
</evidence>
<keyword evidence="4 7" id="KW-1133">Transmembrane helix</keyword>
<evidence type="ECO:0000256" key="1">
    <source>
        <dbReference type="ARBA" id="ARBA00004651"/>
    </source>
</evidence>
<evidence type="ECO:0000313" key="10">
    <source>
        <dbReference type="Proteomes" id="UP000605670"/>
    </source>
</evidence>
<feature type="region of interest" description="Disordered" evidence="6">
    <location>
        <begin position="1"/>
        <end position="20"/>
    </location>
</feature>
<evidence type="ECO:0000256" key="4">
    <source>
        <dbReference type="ARBA" id="ARBA00022989"/>
    </source>
</evidence>
<evidence type="ECO:0000256" key="2">
    <source>
        <dbReference type="ARBA" id="ARBA00022475"/>
    </source>
</evidence>
<evidence type="ECO:0000256" key="3">
    <source>
        <dbReference type="ARBA" id="ARBA00022692"/>
    </source>
</evidence>
<sequence>MSAAGRVTHRPGRRDARREPSGALRLLGRGRGPAPVLEEVHLLDGLAAALEAGMPTHRAVRLALDGASRAGVVPPEWVELRRAADLGQSLGPVWLRLARRTASPTLAAAGRAWVVAVATGAPLAGAVRTAAHAARERHRLARALETATAGARATATVLGLLPLAGIGLAAVLGVGPVTLYGSVPALASLVGGAVLLATGHVVVRAMVARVSDLG</sequence>
<gene>
    <name evidence="9" type="ORF">GCM10011366_01240</name>
</gene>
<comment type="subcellular location">
    <subcellularLocation>
        <location evidence="1">Cell membrane</location>
        <topology evidence="1">Multi-pass membrane protein</topology>
    </subcellularLocation>
</comment>
<keyword evidence="10" id="KW-1185">Reference proteome</keyword>
<evidence type="ECO:0000313" key="9">
    <source>
        <dbReference type="EMBL" id="GGF37474.1"/>
    </source>
</evidence>
<dbReference type="EMBL" id="BMEM01000001">
    <property type="protein sequence ID" value="GGF37474.1"/>
    <property type="molecule type" value="Genomic_DNA"/>
</dbReference>
<reference evidence="9" key="1">
    <citation type="journal article" date="2014" name="Int. J. Syst. Evol. Microbiol.">
        <title>Complete genome sequence of Corynebacterium casei LMG S-19264T (=DSM 44701T), isolated from a smear-ripened cheese.</title>
        <authorList>
            <consortium name="US DOE Joint Genome Institute (JGI-PGF)"/>
            <person name="Walter F."/>
            <person name="Albersmeier A."/>
            <person name="Kalinowski J."/>
            <person name="Ruckert C."/>
        </authorList>
    </citation>
    <scope>NUCLEOTIDE SEQUENCE</scope>
    <source>
        <strain evidence="9">CGMCC 1.12160</strain>
    </source>
</reference>